<proteinExistence type="predicted"/>
<reference evidence="5" key="1">
    <citation type="submission" date="2016-06" db="UniProtKB">
        <authorList>
            <consortium name="WormBaseParasite"/>
        </authorList>
    </citation>
    <scope>IDENTIFICATION</scope>
</reference>
<dbReference type="PRINTS" id="PR00014">
    <property type="entry name" value="FNTYPEIII"/>
</dbReference>
<keyword evidence="4" id="KW-1185">Reference proteome</keyword>
<dbReference type="InterPro" id="IPR050964">
    <property type="entry name" value="Striated_Muscle_Regulatory"/>
</dbReference>
<gene>
    <name evidence="3" type="ORF">SCUD_LOCUS23044</name>
</gene>
<sequence length="94" mass="10329">MKDGGARITGYLVEKRKKFAPDWEPATPDGKPVMNNNAHVDGLDDNAEYEFRVSAVNAAGIGEPSQPTELTKICPKRGKLLVQKRNTTLFVTVD</sequence>
<dbReference type="Gene3D" id="2.60.40.10">
    <property type="entry name" value="Immunoglobulins"/>
    <property type="match status" value="1"/>
</dbReference>
<dbReference type="GO" id="GO:0031430">
    <property type="term" value="C:M band"/>
    <property type="evidence" value="ECO:0007669"/>
    <property type="project" value="TreeGrafter"/>
</dbReference>
<dbReference type="AlphaFoldDB" id="A0A183L6S3"/>
<dbReference type="WBParaSite" id="SCUD_0002304501-mRNA-1">
    <property type="protein sequence ID" value="SCUD_0002304501-mRNA-1"/>
    <property type="gene ID" value="SCUD_0002304501"/>
</dbReference>
<dbReference type="Pfam" id="PF00041">
    <property type="entry name" value="fn3"/>
    <property type="match status" value="1"/>
</dbReference>
<organism evidence="5">
    <name type="scientific">Schistosoma curassoni</name>
    <dbReference type="NCBI Taxonomy" id="6186"/>
    <lineage>
        <taxon>Eukaryota</taxon>
        <taxon>Metazoa</taxon>
        <taxon>Spiralia</taxon>
        <taxon>Lophotrochozoa</taxon>
        <taxon>Platyhelminthes</taxon>
        <taxon>Trematoda</taxon>
        <taxon>Digenea</taxon>
        <taxon>Strigeidida</taxon>
        <taxon>Schistosomatoidea</taxon>
        <taxon>Schistosomatidae</taxon>
        <taxon>Schistosoma</taxon>
    </lineage>
</organism>
<evidence type="ECO:0000256" key="1">
    <source>
        <dbReference type="ARBA" id="ARBA00022737"/>
    </source>
</evidence>
<keyword evidence="1" id="KW-0677">Repeat</keyword>
<feature type="domain" description="Fibronectin type-III" evidence="2">
    <location>
        <begin position="1"/>
        <end position="76"/>
    </location>
</feature>
<dbReference type="PROSITE" id="PS50853">
    <property type="entry name" value="FN3"/>
    <property type="match status" value="1"/>
</dbReference>
<evidence type="ECO:0000259" key="2">
    <source>
        <dbReference type="PROSITE" id="PS50853"/>
    </source>
</evidence>
<dbReference type="InterPro" id="IPR003961">
    <property type="entry name" value="FN3_dom"/>
</dbReference>
<dbReference type="InterPro" id="IPR013783">
    <property type="entry name" value="Ig-like_fold"/>
</dbReference>
<name>A0A183L6S3_9TREM</name>
<dbReference type="EMBL" id="UZAK01051789">
    <property type="protein sequence ID" value="VDP81167.1"/>
    <property type="molecule type" value="Genomic_DNA"/>
</dbReference>
<dbReference type="STRING" id="6186.A0A183L6S3"/>
<dbReference type="CDD" id="cd00063">
    <property type="entry name" value="FN3"/>
    <property type="match status" value="1"/>
</dbReference>
<evidence type="ECO:0000313" key="5">
    <source>
        <dbReference type="WBParaSite" id="SCUD_0002304501-mRNA-1"/>
    </source>
</evidence>
<evidence type="ECO:0000313" key="4">
    <source>
        <dbReference type="Proteomes" id="UP000279833"/>
    </source>
</evidence>
<dbReference type="PANTHER" id="PTHR13817">
    <property type="entry name" value="TITIN"/>
    <property type="match status" value="1"/>
</dbReference>
<protein>
    <submittedName>
        <fullName evidence="5">Fibronectin type-III domain-containing protein</fullName>
    </submittedName>
</protein>
<dbReference type="SUPFAM" id="SSF49265">
    <property type="entry name" value="Fibronectin type III"/>
    <property type="match status" value="1"/>
</dbReference>
<dbReference type="PANTHER" id="PTHR13817:SF151">
    <property type="entry name" value="TITIN"/>
    <property type="match status" value="1"/>
</dbReference>
<reference evidence="3 4" key="2">
    <citation type="submission" date="2018-11" db="EMBL/GenBank/DDBJ databases">
        <authorList>
            <consortium name="Pathogen Informatics"/>
        </authorList>
    </citation>
    <scope>NUCLEOTIDE SEQUENCE [LARGE SCALE GENOMIC DNA]</scope>
    <source>
        <strain evidence="3">Dakar</strain>
        <strain evidence="4">Dakar, Senegal</strain>
    </source>
</reference>
<dbReference type="InterPro" id="IPR036116">
    <property type="entry name" value="FN3_sf"/>
</dbReference>
<accession>A0A183L6S3</accession>
<dbReference type="GO" id="GO:0045214">
    <property type="term" value="P:sarcomere organization"/>
    <property type="evidence" value="ECO:0007669"/>
    <property type="project" value="TreeGrafter"/>
</dbReference>
<evidence type="ECO:0000313" key="3">
    <source>
        <dbReference type="EMBL" id="VDP81167.1"/>
    </source>
</evidence>
<dbReference type="Proteomes" id="UP000279833">
    <property type="component" value="Unassembled WGS sequence"/>
</dbReference>